<feature type="transmembrane region" description="Helical" evidence="9">
    <location>
        <begin position="472"/>
        <end position="499"/>
    </location>
</feature>
<feature type="transmembrane region" description="Helical" evidence="9">
    <location>
        <begin position="12"/>
        <end position="32"/>
    </location>
</feature>
<evidence type="ECO:0000256" key="9">
    <source>
        <dbReference type="RuleBase" id="RU364070"/>
    </source>
</evidence>
<dbReference type="InterPro" id="IPR004764">
    <property type="entry name" value="MdtF-like"/>
</dbReference>
<dbReference type="Gene3D" id="3.30.2090.10">
    <property type="entry name" value="Multidrug efflux transporter AcrB TolC docking domain, DN and DC subdomains"/>
    <property type="match status" value="2"/>
</dbReference>
<feature type="transmembrane region" description="Helical" evidence="9">
    <location>
        <begin position="983"/>
        <end position="1003"/>
    </location>
</feature>
<keyword evidence="3 9" id="KW-0813">Transport</keyword>
<dbReference type="PANTHER" id="PTHR32063:SF11">
    <property type="entry name" value="CATION OR DRUG EFFLUX SYSTEM PROTEIN"/>
    <property type="match status" value="1"/>
</dbReference>
<feature type="transmembrane region" description="Helical" evidence="9">
    <location>
        <begin position="882"/>
        <end position="901"/>
    </location>
</feature>
<organism evidence="10 11">
    <name type="scientific">Delftia deserti</name>
    <dbReference type="NCBI Taxonomy" id="1651218"/>
    <lineage>
        <taxon>Bacteria</taxon>
        <taxon>Pseudomonadati</taxon>
        <taxon>Pseudomonadota</taxon>
        <taxon>Betaproteobacteria</taxon>
        <taxon>Burkholderiales</taxon>
        <taxon>Comamonadaceae</taxon>
        <taxon>Delftia</taxon>
    </lineage>
</organism>
<dbReference type="SUPFAM" id="SSF82866">
    <property type="entry name" value="Multidrug efflux transporter AcrB transmembrane domain"/>
    <property type="match status" value="2"/>
</dbReference>
<keyword evidence="6 9" id="KW-0812">Transmembrane</keyword>
<dbReference type="SUPFAM" id="SSF82714">
    <property type="entry name" value="Multidrug efflux transporter AcrB TolC docking domain, DN and DC subdomains"/>
    <property type="match status" value="2"/>
</dbReference>
<evidence type="ECO:0000256" key="7">
    <source>
        <dbReference type="ARBA" id="ARBA00022989"/>
    </source>
</evidence>
<dbReference type="SUPFAM" id="SSF82693">
    <property type="entry name" value="Multidrug efflux transporter AcrB pore domain, PN1, PN2, PC1 and PC2 subdomains"/>
    <property type="match status" value="4"/>
</dbReference>
<evidence type="ECO:0000256" key="4">
    <source>
        <dbReference type="ARBA" id="ARBA00022475"/>
    </source>
</evidence>
<dbReference type="Gene3D" id="3.30.70.1440">
    <property type="entry name" value="Multidrug efflux transporter AcrB pore domain"/>
    <property type="match status" value="1"/>
</dbReference>
<proteinExistence type="inferred from homology"/>
<evidence type="ECO:0000256" key="3">
    <source>
        <dbReference type="ARBA" id="ARBA00022448"/>
    </source>
</evidence>
<keyword evidence="5 9" id="KW-0997">Cell inner membrane</keyword>
<comment type="caution">
    <text evidence="10">The sequence shown here is derived from an EMBL/GenBank/DDBJ whole genome shotgun (WGS) entry which is preliminary data.</text>
</comment>
<dbReference type="Proteomes" id="UP001597287">
    <property type="component" value="Unassembled WGS sequence"/>
</dbReference>
<feature type="transmembrane region" description="Helical" evidence="9">
    <location>
        <begin position="908"/>
        <end position="928"/>
    </location>
</feature>
<dbReference type="PRINTS" id="PR00702">
    <property type="entry name" value="ACRIFLAVINRP"/>
</dbReference>
<comment type="similarity">
    <text evidence="2 9">Belongs to the resistance-nodulation-cell division (RND) (TC 2.A.6) family.</text>
</comment>
<feature type="transmembrane region" description="Helical" evidence="9">
    <location>
        <begin position="396"/>
        <end position="419"/>
    </location>
</feature>
<evidence type="ECO:0000313" key="11">
    <source>
        <dbReference type="Proteomes" id="UP001597287"/>
    </source>
</evidence>
<keyword evidence="8 9" id="KW-0472">Membrane</keyword>
<accession>A0ABW5EJC5</accession>
<evidence type="ECO:0000256" key="5">
    <source>
        <dbReference type="ARBA" id="ARBA00022519"/>
    </source>
</evidence>
<evidence type="ECO:0000313" key="10">
    <source>
        <dbReference type="EMBL" id="MFD2318050.1"/>
    </source>
</evidence>
<comment type="subcellular location">
    <subcellularLocation>
        <location evidence="1 9">Cell inner membrane</location>
        <topology evidence="1 9">Multi-pass membrane protein</topology>
    </subcellularLocation>
</comment>
<evidence type="ECO:0000256" key="6">
    <source>
        <dbReference type="ARBA" id="ARBA00022692"/>
    </source>
</evidence>
<keyword evidence="4" id="KW-1003">Cell membrane</keyword>
<feature type="transmembrane region" description="Helical" evidence="9">
    <location>
        <begin position="934"/>
        <end position="955"/>
    </location>
</feature>
<dbReference type="Gene3D" id="3.30.70.1430">
    <property type="entry name" value="Multidrug efflux transporter AcrB pore domain"/>
    <property type="match status" value="2"/>
</dbReference>
<feature type="transmembrane region" description="Helical" evidence="9">
    <location>
        <begin position="440"/>
        <end position="460"/>
    </location>
</feature>
<dbReference type="Gene3D" id="1.20.1640.10">
    <property type="entry name" value="Multidrug efflux transporter AcrB transmembrane domain"/>
    <property type="match status" value="2"/>
</dbReference>
<sequence>MQFAQFFIRRPVFAIVLSLLMLMAGGIGLLQLPVSEYPEVVPPTIMVRGQLPGSNPDELARTLASPLEQAIAGVDQMLYMSSQSTADGSMALTLTFALGTDLDAALLQVQGRVNRTLSRLPPDAQRQGITVDKVSPALAQVVHLHSPGGQYDPAYLGNYLSIHVVDELHKIAGVSDIRMLGAGEYALRVWLQPDRLAAFDLTAMDVVRAIREQNREVAVGALGTAPTASGSSFQLLIDARGRLVDEEEFERIIVRSSEGGALVRLQDVARIELGANQYALRAHLDGQPSAALQIFQDSHANAIELSDRIRARMAELAREFPPGVEYAIGYDPTVFVRSSISAVVTTLLEAVALVVVVVVLFLQTWRASIIPLAAVPVSLIGTFAAMHWLGFSINSLSLFGLVLAIGIVVDDAIVVVENVERHIGLGKTPAQATRQAMREVTGPIIATALVLCAVFIPTAFISGLTGQFYRQFALTIAISTVISAFNSLTLSPALAALLLKAHDAPADRLSRAMNRLLGKRIFQPFNRRFEQANAAYARLTGKTLRACPLMLALYAGLIMLACVALARTPTGFIPQQDKQFLVAFAQLPEGASLDRTEAVILRMSELALLHPGVASTVSFSGLSINGFVNSASAGLMFIPLKPFEERRTHALSDTAIARALAQEYAGMQEAYVMVVPPPPVASLGTVGGFRLQIEDRGNQGAQALHRQIQSIVDKAAGRPELEGIYSSYQIDAPQIALHLDRDKAKSQGVAIDDIHDALQISLGSMYANDFNRFGRTYPVIVQAEAAQREAPEQIGRLRVRNSHGDLVPLASLVQVQDSAGPDRVMHYNGFLSAEIMGSPAPGYSSGQAEAAMEQLLQEALEQGMAYEWTELNFQQRLAGDTALLMFPLCVLLVFLVLAALYESWSLPLAVVLIVPMTLLSALAGVWLVGADNNIFTQISLLVLMGLACKNAILLVEFAKDQQARGASSAAAIVAACRQRLRPVLMTSLAFIMGVLPLALASGAGAEMRRATGVAVLSGMVGVTVFGLLFTPLFFVLMRRLAERNAGRRPTFDARPQEIQP</sequence>
<dbReference type="RefSeq" id="WP_380105330.1">
    <property type="nucleotide sequence ID" value="NZ_JBHSIH010000001.1"/>
</dbReference>
<evidence type="ECO:0000256" key="8">
    <source>
        <dbReference type="ARBA" id="ARBA00023136"/>
    </source>
</evidence>
<dbReference type="NCBIfam" id="TIGR00915">
    <property type="entry name" value="2A0602"/>
    <property type="match status" value="1"/>
</dbReference>
<evidence type="ECO:0000256" key="1">
    <source>
        <dbReference type="ARBA" id="ARBA00004429"/>
    </source>
</evidence>
<dbReference type="PANTHER" id="PTHR32063">
    <property type="match status" value="1"/>
</dbReference>
<reference evidence="11" key="1">
    <citation type="journal article" date="2019" name="Int. J. Syst. Evol. Microbiol.">
        <title>The Global Catalogue of Microorganisms (GCM) 10K type strain sequencing project: providing services to taxonomists for standard genome sequencing and annotation.</title>
        <authorList>
            <consortium name="The Broad Institute Genomics Platform"/>
            <consortium name="The Broad Institute Genome Sequencing Center for Infectious Disease"/>
            <person name="Wu L."/>
            <person name="Ma J."/>
        </authorList>
    </citation>
    <scope>NUCLEOTIDE SEQUENCE [LARGE SCALE GENOMIC DNA]</scope>
    <source>
        <strain evidence="11">CCUG 62793</strain>
    </source>
</reference>
<feature type="transmembrane region" description="Helical" evidence="9">
    <location>
        <begin position="369"/>
        <end position="390"/>
    </location>
</feature>
<dbReference type="InterPro" id="IPR027463">
    <property type="entry name" value="AcrB_DN_DC_subdom"/>
</dbReference>
<feature type="transmembrane region" description="Helical" evidence="9">
    <location>
        <begin position="340"/>
        <end position="362"/>
    </location>
</feature>
<protein>
    <recommendedName>
        <fullName evidence="9">Efflux pump membrane transporter</fullName>
    </recommendedName>
</protein>
<dbReference type="NCBIfam" id="NF000282">
    <property type="entry name" value="RND_permease_1"/>
    <property type="match status" value="1"/>
</dbReference>
<feature type="transmembrane region" description="Helical" evidence="9">
    <location>
        <begin position="546"/>
        <end position="566"/>
    </location>
</feature>
<name>A0ABW5EJC5_9BURK</name>
<keyword evidence="11" id="KW-1185">Reference proteome</keyword>
<dbReference type="Gene3D" id="3.30.70.1320">
    <property type="entry name" value="Multidrug efflux transporter AcrB pore domain like"/>
    <property type="match status" value="1"/>
</dbReference>
<dbReference type="EMBL" id="JBHUIG010000004">
    <property type="protein sequence ID" value="MFD2318050.1"/>
    <property type="molecule type" value="Genomic_DNA"/>
</dbReference>
<gene>
    <name evidence="10" type="ORF">ACFSPV_05005</name>
</gene>
<keyword evidence="7 9" id="KW-1133">Transmembrane helix</keyword>
<dbReference type="Pfam" id="PF00873">
    <property type="entry name" value="ACR_tran"/>
    <property type="match status" value="1"/>
</dbReference>
<dbReference type="InterPro" id="IPR001036">
    <property type="entry name" value="Acrflvin-R"/>
</dbReference>
<evidence type="ECO:0000256" key="2">
    <source>
        <dbReference type="ARBA" id="ARBA00010942"/>
    </source>
</evidence>
<feature type="transmembrane region" description="Helical" evidence="9">
    <location>
        <begin position="1015"/>
        <end position="1037"/>
    </location>
</feature>